<dbReference type="UniPathway" id="UPA00068">
    <property type="reaction ID" value="UER00114"/>
</dbReference>
<evidence type="ECO:0000313" key="6">
    <source>
        <dbReference type="Proteomes" id="UP000789941"/>
    </source>
</evidence>
<dbReference type="InterPro" id="IPR008948">
    <property type="entry name" value="L-Aspartase-like"/>
</dbReference>
<sequence length="403" mass="45689">MLWGGRFSKDPKKNVLLFNSAENILVDEKLVEYDILGSIAHVKMLGKQKILKAEETEELLRALNELLQEWKTGKFKLDPNLEDVHMNVEVAVTKKTPHGKKMHTARSRNDQVNLDLRLYMRDEIKNLIGFLKNLQKSLEIQGKLKVDIPAHTHTRVAQPITNKFWGDGYSVSFEKDIERLEQLYKRVNKNPLGACAISGTSWNIDRDYTAKLLGFDSVEENSLETISSRGELESELVFVCSLVATQLSRIAEDLIWLSYVGLIELPEEYCTGSSIMPNKMNPDPLELIRGRTGRVYGNLLALLTIMKATPTGHNADTQETKRLAMDSVEIVKSCLQMSAEIIVLIKWNQKKAKELIDQGYAKATLLADKLAMEGMSFREAHEKVGSLVKKLQKEGKYLEDELK</sequence>
<name>A0A5E4LNC8_9ARCH</name>
<keyword evidence="1" id="KW-0028">Amino-acid biosynthesis</keyword>
<comment type="catalytic activity">
    <reaction evidence="1">
        <text>2-(N(omega)-L-arginino)succinate = fumarate + L-arginine</text>
        <dbReference type="Rhea" id="RHEA:24020"/>
        <dbReference type="ChEBI" id="CHEBI:29806"/>
        <dbReference type="ChEBI" id="CHEBI:32682"/>
        <dbReference type="ChEBI" id="CHEBI:57472"/>
        <dbReference type="EC" id="4.3.2.1"/>
    </reaction>
</comment>
<organism evidence="5 6">
    <name type="scientific">Candidatus Bilamarchaeum dharawalense</name>
    <dbReference type="NCBI Taxonomy" id="2885759"/>
    <lineage>
        <taxon>Archaea</taxon>
        <taxon>Candidatus Micrarchaeota</taxon>
        <taxon>Candidatus Micrarchaeia</taxon>
        <taxon>Candidatus Anstonellales</taxon>
        <taxon>Candidatus Bilamarchaeaceae</taxon>
        <taxon>Candidatus Bilamarchaeum</taxon>
    </lineage>
</organism>
<dbReference type="NCBIfam" id="TIGR00838">
    <property type="entry name" value="argH"/>
    <property type="match status" value="1"/>
</dbReference>
<dbReference type="PROSITE" id="PS00163">
    <property type="entry name" value="FUMARATE_LYASES"/>
    <property type="match status" value="1"/>
</dbReference>
<dbReference type="Pfam" id="PF14698">
    <property type="entry name" value="ASL_C2"/>
    <property type="match status" value="1"/>
</dbReference>
<dbReference type="AlphaFoldDB" id="A0A5E4LNC8"/>
<dbReference type="EMBL" id="CABMJJ010000003">
    <property type="protein sequence ID" value="VVC02909.1"/>
    <property type="molecule type" value="Genomic_DNA"/>
</dbReference>
<dbReference type="CDD" id="cd01359">
    <property type="entry name" value="Argininosuccinate_lyase"/>
    <property type="match status" value="1"/>
</dbReference>
<feature type="domain" description="Argininosuccinate lyase C-terminal" evidence="4">
    <location>
        <begin position="360"/>
        <end position="400"/>
    </location>
</feature>
<evidence type="ECO:0000259" key="4">
    <source>
        <dbReference type="Pfam" id="PF14698"/>
    </source>
</evidence>
<dbReference type="Gene3D" id="1.10.275.10">
    <property type="entry name" value="Fumarase/aspartase (N-terminal domain)"/>
    <property type="match status" value="1"/>
</dbReference>
<dbReference type="SUPFAM" id="SSF48557">
    <property type="entry name" value="L-aspartase-like"/>
    <property type="match status" value="1"/>
</dbReference>
<dbReference type="PRINTS" id="PR00149">
    <property type="entry name" value="FUMRATELYASE"/>
</dbReference>
<evidence type="ECO:0000256" key="2">
    <source>
        <dbReference type="NCBIfam" id="TIGR00838"/>
    </source>
</evidence>
<dbReference type="PRINTS" id="PR00145">
    <property type="entry name" value="ARGSUCLYASE"/>
</dbReference>
<dbReference type="GO" id="GO:0005829">
    <property type="term" value="C:cytosol"/>
    <property type="evidence" value="ECO:0007669"/>
    <property type="project" value="TreeGrafter"/>
</dbReference>
<comment type="caution">
    <text evidence="5">The sequence shown here is derived from an EMBL/GenBank/DDBJ whole genome shotgun (WGS) entry which is preliminary data.</text>
</comment>
<feature type="domain" description="Fumarate lyase N-terminal" evidence="3">
    <location>
        <begin position="22"/>
        <end position="297"/>
    </location>
</feature>
<gene>
    <name evidence="5" type="primary">argH_2</name>
    <name evidence="1" type="synonym">argH</name>
    <name evidence="5" type="ORF">LFW2832_01304</name>
</gene>
<comment type="pathway">
    <text evidence="1">Amino-acid biosynthesis; L-arginine biosynthesis; L-arginine from L-ornithine and carbamoyl phosphate: step 3/3.</text>
</comment>
<evidence type="ECO:0000256" key="1">
    <source>
        <dbReference type="HAMAP-Rule" id="MF_00006"/>
    </source>
</evidence>
<dbReference type="InterPro" id="IPR000362">
    <property type="entry name" value="Fumarate_lyase_fam"/>
</dbReference>
<comment type="subcellular location">
    <subcellularLocation>
        <location evidence="1">Cytoplasm</location>
    </subcellularLocation>
</comment>
<dbReference type="EC" id="4.3.2.1" evidence="1 2"/>
<keyword evidence="1 5" id="KW-0456">Lyase</keyword>
<dbReference type="Pfam" id="PF00206">
    <property type="entry name" value="Lyase_1"/>
    <property type="match status" value="1"/>
</dbReference>
<protein>
    <recommendedName>
        <fullName evidence="1 2">Argininosuccinate lyase</fullName>
        <shortName evidence="1">ASAL</shortName>
        <ecNumber evidence="1 2">4.3.2.1</ecNumber>
    </recommendedName>
    <alternativeName>
        <fullName evidence="1">Arginosuccinase</fullName>
    </alternativeName>
</protein>
<keyword evidence="1" id="KW-0055">Arginine biosynthesis</keyword>
<dbReference type="Gene3D" id="1.10.40.30">
    <property type="entry name" value="Fumarase/aspartase (C-terminal domain)"/>
    <property type="match status" value="1"/>
</dbReference>
<dbReference type="InterPro" id="IPR022761">
    <property type="entry name" value="Fumarate_lyase_N"/>
</dbReference>
<dbReference type="Gene3D" id="1.20.200.10">
    <property type="entry name" value="Fumarase/aspartase (Central domain)"/>
    <property type="match status" value="1"/>
</dbReference>
<keyword evidence="1" id="KW-0963">Cytoplasm</keyword>
<dbReference type="GO" id="GO:0042450">
    <property type="term" value="P:L-arginine biosynthetic process via ornithine"/>
    <property type="evidence" value="ECO:0007669"/>
    <property type="project" value="UniProtKB-UniRule"/>
</dbReference>
<comment type="similarity">
    <text evidence="1">Belongs to the lyase 1 family. Argininosuccinate lyase subfamily.</text>
</comment>
<dbReference type="PANTHER" id="PTHR43814:SF1">
    <property type="entry name" value="ARGININOSUCCINATE LYASE"/>
    <property type="match status" value="1"/>
</dbReference>
<dbReference type="InterPro" id="IPR009049">
    <property type="entry name" value="Argininosuccinate_lyase"/>
</dbReference>
<dbReference type="GO" id="GO:0004056">
    <property type="term" value="F:argininosuccinate lyase activity"/>
    <property type="evidence" value="ECO:0007669"/>
    <property type="project" value="UniProtKB-UniRule"/>
</dbReference>
<proteinExistence type="inferred from homology"/>
<dbReference type="InterPro" id="IPR020557">
    <property type="entry name" value="Fumarate_lyase_CS"/>
</dbReference>
<evidence type="ECO:0000313" key="5">
    <source>
        <dbReference type="EMBL" id="VVC02909.1"/>
    </source>
</evidence>
<reference evidence="5 6" key="1">
    <citation type="submission" date="2019-08" db="EMBL/GenBank/DDBJ databases">
        <authorList>
            <person name="Vazquez-Campos X."/>
        </authorList>
    </citation>
    <scope>NUCLEOTIDE SEQUENCE [LARGE SCALE GENOMIC DNA]</scope>
    <source>
        <strain evidence="5">LFW-283_2</strain>
    </source>
</reference>
<dbReference type="HAMAP" id="MF_00006">
    <property type="entry name" value="Arg_succ_lyase"/>
    <property type="match status" value="1"/>
</dbReference>
<dbReference type="Proteomes" id="UP000789941">
    <property type="component" value="Unassembled WGS sequence"/>
</dbReference>
<evidence type="ECO:0000259" key="3">
    <source>
        <dbReference type="Pfam" id="PF00206"/>
    </source>
</evidence>
<dbReference type="InterPro" id="IPR029419">
    <property type="entry name" value="Arg_succ_lyase_C"/>
</dbReference>
<accession>A0A5E4LNC8</accession>
<dbReference type="PANTHER" id="PTHR43814">
    <property type="entry name" value="ARGININOSUCCINATE LYASE"/>
    <property type="match status" value="1"/>
</dbReference>
<dbReference type="InterPro" id="IPR024083">
    <property type="entry name" value="Fumarase/histidase_N"/>
</dbReference>